<keyword evidence="3" id="KW-1185">Reference proteome</keyword>
<dbReference type="InterPro" id="IPR032286">
    <property type="entry name" value="DUF4837"/>
</dbReference>
<feature type="chain" id="PRO_5011629849" description="DUF4837 domain-containing protein" evidence="1">
    <location>
        <begin position="20"/>
        <end position="365"/>
    </location>
</feature>
<protein>
    <recommendedName>
        <fullName evidence="4">DUF4837 domain-containing protein</fullName>
    </recommendedName>
</protein>
<dbReference type="Proteomes" id="UP000199642">
    <property type="component" value="Unassembled WGS sequence"/>
</dbReference>
<dbReference type="EMBL" id="FOPC01000001">
    <property type="protein sequence ID" value="SFG09587.1"/>
    <property type="molecule type" value="Genomic_DNA"/>
</dbReference>
<dbReference type="OrthoDB" id="1115230at2"/>
<organism evidence="2 3">
    <name type="scientific">Algoriphagus hitonicola</name>
    <dbReference type="NCBI Taxonomy" id="435880"/>
    <lineage>
        <taxon>Bacteria</taxon>
        <taxon>Pseudomonadati</taxon>
        <taxon>Bacteroidota</taxon>
        <taxon>Cytophagia</taxon>
        <taxon>Cytophagales</taxon>
        <taxon>Cyclobacteriaceae</taxon>
        <taxon>Algoriphagus</taxon>
    </lineage>
</organism>
<evidence type="ECO:0000313" key="2">
    <source>
        <dbReference type="EMBL" id="SFG09587.1"/>
    </source>
</evidence>
<keyword evidence="1" id="KW-0732">Signal</keyword>
<dbReference type="AlphaFoldDB" id="A0A1I2P6I0"/>
<dbReference type="Pfam" id="PF16125">
    <property type="entry name" value="DUF4837"/>
    <property type="match status" value="1"/>
</dbReference>
<evidence type="ECO:0000256" key="1">
    <source>
        <dbReference type="SAM" id="SignalP"/>
    </source>
</evidence>
<dbReference type="PROSITE" id="PS51257">
    <property type="entry name" value="PROKAR_LIPOPROTEIN"/>
    <property type="match status" value="1"/>
</dbReference>
<dbReference type="RefSeq" id="WP_092788555.1">
    <property type="nucleotide sequence ID" value="NZ_FOPC01000001.1"/>
</dbReference>
<sequence length="365" mass="41300">MKTIFRIFSVILIASLWIACDSDGSNSNSSKPKARGSIGEIILVMDSAKYAGPVGEAIRDIFESDLPGMIRSEAKFKVNRVDPRAMTRMLRMSTNLIYVTTFDDRGAASQVINAQFSKESKEKALNDPNLYSLRVEDEYAVGQEVLYLFGNTEQQLIENLEKNGDRLENLFEIRERGRLEKAILARKNTAANAEAKDNLGIEINVPASYQVAKSEPGFLWVRQPTPTGNRADISLFFHVEDYVSEEQTFPENILTLRDSITRQHIFGDPEDPTSYVVTEKQIVPAFQNMVINDNFTTEIRASWKTNNISMGGSYLGYLMVDKEKGKLYYIEGFVYYPNEVHRDALREIETILLKTDVSWTPETGA</sequence>
<proteinExistence type="predicted"/>
<gene>
    <name evidence="2" type="ORF">SAMN04487988_101392</name>
</gene>
<accession>A0A1I2P6I0</accession>
<reference evidence="3" key="1">
    <citation type="submission" date="2016-10" db="EMBL/GenBank/DDBJ databases">
        <authorList>
            <person name="Varghese N."/>
            <person name="Submissions S."/>
        </authorList>
    </citation>
    <scope>NUCLEOTIDE SEQUENCE [LARGE SCALE GENOMIC DNA]</scope>
    <source>
        <strain evidence="3">DSM 19315</strain>
    </source>
</reference>
<evidence type="ECO:0008006" key="4">
    <source>
        <dbReference type="Google" id="ProtNLM"/>
    </source>
</evidence>
<feature type="signal peptide" evidence="1">
    <location>
        <begin position="1"/>
        <end position="19"/>
    </location>
</feature>
<name>A0A1I2P6I0_9BACT</name>
<evidence type="ECO:0000313" key="3">
    <source>
        <dbReference type="Proteomes" id="UP000199642"/>
    </source>
</evidence>
<dbReference type="STRING" id="435880.SAMN04487988_101392"/>